<dbReference type="RefSeq" id="WP_104423978.1">
    <property type="nucleotide sequence ID" value="NZ_PTIY01000008.1"/>
</dbReference>
<evidence type="ECO:0008006" key="5">
    <source>
        <dbReference type="Google" id="ProtNLM"/>
    </source>
</evidence>
<gene>
    <name evidence="3" type="ORF">B0F88_10863</name>
</gene>
<dbReference type="OrthoDB" id="5574376at2"/>
<dbReference type="EMBL" id="PTIY01000008">
    <property type="protein sequence ID" value="PPK70708.1"/>
    <property type="molecule type" value="Genomic_DNA"/>
</dbReference>
<dbReference type="AlphaFoldDB" id="A0A2S6GZR9"/>
<feature type="compositionally biased region" description="Basic residues" evidence="1">
    <location>
        <begin position="95"/>
        <end position="104"/>
    </location>
</feature>
<sequence length="104" mass="11227">MNFTKLILSAAVYTASSMTSAIAVAETDPATFQADKERHIASILERIRIDQKDLSCVQAAEDHAALQACVETVKQDNSASEPKAEAPQNADKKAPKAVKNNKQK</sequence>
<comment type="caution">
    <text evidence="3">The sequence shown here is derived from an EMBL/GenBank/DDBJ whole genome shotgun (WGS) entry which is preliminary data.</text>
</comment>
<evidence type="ECO:0000256" key="1">
    <source>
        <dbReference type="SAM" id="MobiDB-lite"/>
    </source>
</evidence>
<evidence type="ECO:0000313" key="3">
    <source>
        <dbReference type="EMBL" id="PPK70708.1"/>
    </source>
</evidence>
<feature type="region of interest" description="Disordered" evidence="1">
    <location>
        <begin position="74"/>
        <end position="104"/>
    </location>
</feature>
<evidence type="ECO:0000313" key="4">
    <source>
        <dbReference type="Proteomes" id="UP000238071"/>
    </source>
</evidence>
<evidence type="ECO:0000256" key="2">
    <source>
        <dbReference type="SAM" id="SignalP"/>
    </source>
</evidence>
<organism evidence="3 4">
    <name type="scientific">Methylobacter tundripaludum</name>
    <dbReference type="NCBI Taxonomy" id="173365"/>
    <lineage>
        <taxon>Bacteria</taxon>
        <taxon>Pseudomonadati</taxon>
        <taxon>Pseudomonadota</taxon>
        <taxon>Gammaproteobacteria</taxon>
        <taxon>Methylococcales</taxon>
        <taxon>Methylococcaceae</taxon>
        <taxon>Methylobacter</taxon>
    </lineage>
</organism>
<feature type="chain" id="PRO_5015766769" description="Secreted protein" evidence="2">
    <location>
        <begin position="26"/>
        <end position="104"/>
    </location>
</feature>
<dbReference type="Proteomes" id="UP000238071">
    <property type="component" value="Unassembled WGS sequence"/>
</dbReference>
<protein>
    <recommendedName>
        <fullName evidence="5">Secreted protein</fullName>
    </recommendedName>
</protein>
<keyword evidence="2" id="KW-0732">Signal</keyword>
<keyword evidence="4" id="KW-1185">Reference proteome</keyword>
<reference evidence="3 4" key="1">
    <citation type="submission" date="2018-02" db="EMBL/GenBank/DDBJ databases">
        <title>Subsurface microbial communities from deep shales in Ohio and West Virginia, USA.</title>
        <authorList>
            <person name="Wrighton K."/>
        </authorList>
    </citation>
    <scope>NUCLEOTIDE SEQUENCE [LARGE SCALE GENOMIC DNA]</scope>
    <source>
        <strain evidence="3 4">OWC-G53F</strain>
    </source>
</reference>
<proteinExistence type="predicted"/>
<accession>A0A2S6GZR9</accession>
<feature type="signal peptide" evidence="2">
    <location>
        <begin position="1"/>
        <end position="25"/>
    </location>
</feature>
<name>A0A2S6GZR9_9GAMM</name>